<reference evidence="2 3" key="1">
    <citation type="journal article" date="2016" name="Mol. Biol. Evol.">
        <title>Comparative Genomics of Early-Diverging Mushroom-Forming Fungi Provides Insights into the Origins of Lignocellulose Decay Capabilities.</title>
        <authorList>
            <person name="Nagy L.G."/>
            <person name="Riley R."/>
            <person name="Tritt A."/>
            <person name="Adam C."/>
            <person name="Daum C."/>
            <person name="Floudas D."/>
            <person name="Sun H."/>
            <person name="Yadav J.S."/>
            <person name="Pangilinan J."/>
            <person name="Larsson K.H."/>
            <person name="Matsuura K."/>
            <person name="Barry K."/>
            <person name="Labutti K."/>
            <person name="Kuo R."/>
            <person name="Ohm R.A."/>
            <person name="Bhattacharya S.S."/>
            <person name="Shirouzu T."/>
            <person name="Yoshinaga Y."/>
            <person name="Martin F.M."/>
            <person name="Grigoriev I.V."/>
            <person name="Hibbett D.S."/>
        </authorList>
    </citation>
    <scope>NUCLEOTIDE SEQUENCE [LARGE SCALE GENOMIC DNA]</scope>
    <source>
        <strain evidence="2 3">HHB12733</strain>
    </source>
</reference>
<proteinExistence type="predicted"/>
<evidence type="ECO:0000256" key="1">
    <source>
        <dbReference type="SAM" id="Phobius"/>
    </source>
</evidence>
<dbReference type="EMBL" id="KV424101">
    <property type="protein sequence ID" value="KZT51570.1"/>
    <property type="molecule type" value="Genomic_DNA"/>
</dbReference>
<accession>A0A165CWY0</accession>
<name>A0A165CWY0_9BASI</name>
<dbReference type="AlphaFoldDB" id="A0A165CWY0"/>
<keyword evidence="3" id="KW-1185">Reference proteome</keyword>
<dbReference type="InParanoid" id="A0A165CWY0"/>
<gene>
    <name evidence="2" type="ORF">CALCODRAFT_125624</name>
</gene>
<evidence type="ECO:0000313" key="2">
    <source>
        <dbReference type="EMBL" id="KZT51570.1"/>
    </source>
</evidence>
<keyword evidence="1" id="KW-1133">Transmembrane helix</keyword>
<keyword evidence="1" id="KW-0812">Transmembrane</keyword>
<sequence length="83" mass="9406">MRSRRRLLASMYNHFDTSPSLFVDMRIDSPEYRTLCSGTPAGFCLCIAAVLFHLPALTQKSLARVRGQIQIDLCTMKDYHGVL</sequence>
<feature type="transmembrane region" description="Helical" evidence="1">
    <location>
        <begin position="35"/>
        <end position="54"/>
    </location>
</feature>
<organism evidence="2 3">
    <name type="scientific">Calocera cornea HHB12733</name>
    <dbReference type="NCBI Taxonomy" id="1353952"/>
    <lineage>
        <taxon>Eukaryota</taxon>
        <taxon>Fungi</taxon>
        <taxon>Dikarya</taxon>
        <taxon>Basidiomycota</taxon>
        <taxon>Agaricomycotina</taxon>
        <taxon>Dacrymycetes</taxon>
        <taxon>Dacrymycetales</taxon>
        <taxon>Dacrymycetaceae</taxon>
        <taxon>Calocera</taxon>
    </lineage>
</organism>
<keyword evidence="1" id="KW-0472">Membrane</keyword>
<evidence type="ECO:0000313" key="3">
    <source>
        <dbReference type="Proteomes" id="UP000076842"/>
    </source>
</evidence>
<dbReference type="Proteomes" id="UP000076842">
    <property type="component" value="Unassembled WGS sequence"/>
</dbReference>
<protein>
    <submittedName>
        <fullName evidence="2">Uncharacterized protein</fullName>
    </submittedName>
</protein>